<dbReference type="Proteomes" id="UP001151760">
    <property type="component" value="Unassembled WGS sequence"/>
</dbReference>
<reference evidence="2" key="1">
    <citation type="journal article" date="2022" name="Int. J. Mol. Sci.">
        <title>Draft Genome of Tanacetum Coccineum: Genomic Comparison of Closely Related Tanacetum-Family Plants.</title>
        <authorList>
            <person name="Yamashiro T."/>
            <person name="Shiraishi A."/>
            <person name="Nakayama K."/>
            <person name="Satake H."/>
        </authorList>
    </citation>
    <scope>NUCLEOTIDE SEQUENCE</scope>
</reference>
<reference evidence="2" key="2">
    <citation type="submission" date="2022-01" db="EMBL/GenBank/DDBJ databases">
        <authorList>
            <person name="Yamashiro T."/>
            <person name="Shiraishi A."/>
            <person name="Satake H."/>
            <person name="Nakayama K."/>
        </authorList>
    </citation>
    <scope>NUCLEOTIDE SEQUENCE</scope>
</reference>
<feature type="compositionally biased region" description="Low complexity" evidence="1">
    <location>
        <begin position="26"/>
        <end position="51"/>
    </location>
</feature>
<proteinExistence type="predicted"/>
<evidence type="ECO:0000256" key="1">
    <source>
        <dbReference type="SAM" id="MobiDB-lite"/>
    </source>
</evidence>
<name>A0ABQ5D6V4_9ASTR</name>
<evidence type="ECO:0000313" key="2">
    <source>
        <dbReference type="EMBL" id="GJT32819.1"/>
    </source>
</evidence>
<feature type="region of interest" description="Disordered" evidence="1">
    <location>
        <begin position="1"/>
        <end position="63"/>
    </location>
</feature>
<keyword evidence="3" id="KW-1185">Reference proteome</keyword>
<feature type="region of interest" description="Disordered" evidence="1">
    <location>
        <begin position="169"/>
        <end position="205"/>
    </location>
</feature>
<evidence type="ECO:0000313" key="3">
    <source>
        <dbReference type="Proteomes" id="UP001151760"/>
    </source>
</evidence>
<accession>A0ABQ5D6V4</accession>
<sequence length="379" mass="42302">MSSSSKAAHDYSRKLRRAILEPWRQSHNLPPSSPPNRNTPTSPSITNSSPSLSPPQNPSPNQITHELHHLSNLLEINLQQVINAIIPSPPTSPCIPPPSLDQVNLHLEFCHCYLNTQNLFDTLKDDLNQVEETLGTPIEVEPLDETQLEDLGLTTCNHDIPLSSREVPSLDELKPQPQPLPSCPSFDVSLGNQRGPKPPIKAHSSDSFRMKEVDSLTINTPPSPHVATFHPKNTYCYYHPCIGDPKKHYGFKPGLLGHNGSLGVDFLNFEMIEDDWRLESKEVSFLREGLNLPVRPNELKKDDGDGVAINTRRRHHDTCNEVTPTPTASNAQVIFDEKKLGSSRKVLLDDSRRMIYPVIAFSSAFIEGTSRDLLGTMFK</sequence>
<gene>
    <name evidence="2" type="ORF">Tco_0923238</name>
</gene>
<protein>
    <submittedName>
        <fullName evidence="2">Uncharacterized protein</fullName>
    </submittedName>
</protein>
<comment type="caution">
    <text evidence="2">The sequence shown here is derived from an EMBL/GenBank/DDBJ whole genome shotgun (WGS) entry which is preliminary data.</text>
</comment>
<dbReference type="EMBL" id="BQNB010014823">
    <property type="protein sequence ID" value="GJT32819.1"/>
    <property type="molecule type" value="Genomic_DNA"/>
</dbReference>
<organism evidence="2 3">
    <name type="scientific">Tanacetum coccineum</name>
    <dbReference type="NCBI Taxonomy" id="301880"/>
    <lineage>
        <taxon>Eukaryota</taxon>
        <taxon>Viridiplantae</taxon>
        <taxon>Streptophyta</taxon>
        <taxon>Embryophyta</taxon>
        <taxon>Tracheophyta</taxon>
        <taxon>Spermatophyta</taxon>
        <taxon>Magnoliopsida</taxon>
        <taxon>eudicotyledons</taxon>
        <taxon>Gunneridae</taxon>
        <taxon>Pentapetalae</taxon>
        <taxon>asterids</taxon>
        <taxon>campanulids</taxon>
        <taxon>Asterales</taxon>
        <taxon>Asteraceae</taxon>
        <taxon>Asteroideae</taxon>
        <taxon>Anthemideae</taxon>
        <taxon>Anthemidinae</taxon>
        <taxon>Tanacetum</taxon>
    </lineage>
</organism>